<feature type="region of interest" description="Disordered" evidence="5">
    <location>
        <begin position="780"/>
        <end position="809"/>
    </location>
</feature>
<dbReference type="Pfam" id="PF01753">
    <property type="entry name" value="zf-MYND"/>
    <property type="match status" value="1"/>
</dbReference>
<evidence type="ECO:0000259" key="6">
    <source>
        <dbReference type="PROSITE" id="PS50865"/>
    </source>
</evidence>
<dbReference type="Proteomes" id="UP000283090">
    <property type="component" value="Unassembled WGS sequence"/>
</dbReference>
<dbReference type="InterPro" id="IPR002893">
    <property type="entry name" value="Znf_MYND"/>
</dbReference>
<evidence type="ECO:0000313" key="7">
    <source>
        <dbReference type="EMBL" id="RVD88680.1"/>
    </source>
</evidence>
<evidence type="ECO:0000256" key="3">
    <source>
        <dbReference type="ARBA" id="ARBA00022833"/>
    </source>
</evidence>
<name>A0A437ACZ0_ARTFL</name>
<dbReference type="InterPro" id="IPR027974">
    <property type="entry name" value="DUF4470"/>
</dbReference>
<evidence type="ECO:0000256" key="5">
    <source>
        <dbReference type="SAM" id="MobiDB-lite"/>
    </source>
</evidence>
<gene>
    <name evidence="7" type="ORF">DFL_002856</name>
</gene>
<dbReference type="GO" id="GO:0000981">
    <property type="term" value="F:DNA-binding transcription factor activity, RNA polymerase II-specific"/>
    <property type="evidence" value="ECO:0007669"/>
    <property type="project" value="TreeGrafter"/>
</dbReference>
<dbReference type="AlphaFoldDB" id="A0A437ACZ0"/>
<keyword evidence="1" id="KW-0479">Metal-binding</keyword>
<dbReference type="EMBL" id="SAEB01000003">
    <property type="protein sequence ID" value="RVD88680.1"/>
    <property type="molecule type" value="Genomic_DNA"/>
</dbReference>
<keyword evidence="8" id="KW-1185">Reference proteome</keyword>
<dbReference type="Pfam" id="PF14737">
    <property type="entry name" value="DUF4470"/>
    <property type="match status" value="1"/>
</dbReference>
<accession>A0A437ACZ0</accession>
<dbReference type="GO" id="GO:0008270">
    <property type="term" value="F:zinc ion binding"/>
    <property type="evidence" value="ECO:0007669"/>
    <property type="project" value="UniProtKB-KW"/>
</dbReference>
<dbReference type="VEuPathDB" id="FungiDB:DFL_002856"/>
<dbReference type="PROSITE" id="PS50865">
    <property type="entry name" value="ZF_MYND_2"/>
    <property type="match status" value="1"/>
</dbReference>
<evidence type="ECO:0000256" key="2">
    <source>
        <dbReference type="ARBA" id="ARBA00022771"/>
    </source>
</evidence>
<dbReference type="STRING" id="97331.A0A437ACZ0"/>
<comment type="caution">
    <text evidence="7">The sequence shown here is derived from an EMBL/GenBank/DDBJ whole genome shotgun (WGS) entry which is preliminary data.</text>
</comment>
<protein>
    <recommendedName>
        <fullName evidence="6">MYND-type domain-containing protein</fullName>
    </recommendedName>
</protein>
<dbReference type="OrthoDB" id="432970at2759"/>
<feature type="domain" description="MYND-type" evidence="6">
    <location>
        <begin position="1172"/>
        <end position="1213"/>
    </location>
</feature>
<reference evidence="7 8" key="1">
    <citation type="submission" date="2019-01" db="EMBL/GenBank/DDBJ databases">
        <title>Intercellular communication is required for trap formation in the nematode-trapping fungus Duddingtonia flagrans.</title>
        <authorList>
            <person name="Youssar L."/>
            <person name="Wernet V."/>
            <person name="Hensel N."/>
            <person name="Hildebrandt H.-G."/>
            <person name="Fischer R."/>
        </authorList>
    </citation>
    <scope>NUCLEOTIDE SEQUENCE [LARGE SCALE GENOMIC DNA]</scope>
    <source>
        <strain evidence="7 8">CBS H-5679</strain>
    </source>
</reference>
<dbReference type="RefSeq" id="XP_067494224.1">
    <property type="nucleotide sequence ID" value="XM_067631704.1"/>
</dbReference>
<dbReference type="GO" id="GO:0005634">
    <property type="term" value="C:nucleus"/>
    <property type="evidence" value="ECO:0007669"/>
    <property type="project" value="TreeGrafter"/>
</dbReference>
<proteinExistence type="predicted"/>
<dbReference type="InterPro" id="IPR024119">
    <property type="entry name" value="TF_DEAF-1"/>
</dbReference>
<evidence type="ECO:0000256" key="4">
    <source>
        <dbReference type="PROSITE-ProRule" id="PRU00134"/>
    </source>
</evidence>
<dbReference type="Gene3D" id="6.10.140.2220">
    <property type="match status" value="1"/>
</dbReference>
<dbReference type="GeneID" id="93585167"/>
<keyword evidence="3" id="KW-0862">Zinc</keyword>
<dbReference type="SUPFAM" id="SSF144232">
    <property type="entry name" value="HIT/MYND zinc finger-like"/>
    <property type="match status" value="1"/>
</dbReference>
<dbReference type="PANTHER" id="PTHR10237:SF15">
    <property type="entry name" value="LD37257P"/>
    <property type="match status" value="1"/>
</dbReference>
<evidence type="ECO:0000256" key="1">
    <source>
        <dbReference type="ARBA" id="ARBA00022723"/>
    </source>
</evidence>
<evidence type="ECO:0000313" key="8">
    <source>
        <dbReference type="Proteomes" id="UP000283090"/>
    </source>
</evidence>
<keyword evidence="2 4" id="KW-0863">Zinc-finger</keyword>
<dbReference type="PANTHER" id="PTHR10237">
    <property type="entry name" value="DEFORMED EPIDERMAL AUTOREGULATORY FACTOR 1 HOMOLOG SUPPRESSIN"/>
    <property type="match status" value="1"/>
</dbReference>
<sequence length="1213" mass="135761">MLHAETFDRKGFYYPIGNSPAINLVGYLPQEINAEVLLLGCGDVRNVLFTLFTESSDTANEAHRKYHFTCCDVEGAVIARNILLMAMILKNEESSIMWPIYYDVFMSEKCSEALKGHLKELLSASEDIYSWLKSDTGKVLTLGSRYTLAVVRRFWSAWVKELSDKANESQRRKSVETELNNVVKNSKGSVISLARSAGPLVLEVLNASSEHFYHYWKHGTTELHPEKPPVPNPTFALSKYGKKFSVHYGTNPLAGFHLSTAVVPFAPKDGPASKFLPMKYSSDFTPLVTCAKEEFNLWCQAFRKAQGGNKVTLCFFVDEALELCGNLSLATDVTGIKELNETNAISKGYLYSHPTQFNVIDISNLIDHIGTYNILLSVLSLLRKDHISYLSTETLLNHEFDLEYGNEALYNVFGVDPASLFALLGIAVVDFMCGQSSISQVSEYPLEAFGKGAQRHSRLVWKWIPSFQPEGINEDCASLSQRPRFTYDTDAMIEFLAAVYKKLFAIENAAWSIRQIERGLQREGRINFLQHNTRATYSLLLQKIKRVTSETVPWDDLVEKLVLYVTSKCGSLIASCFLQEQDVLNHLHCVKTADILKEHPSLAAFKYGGPMGNQINQFEYSNVLTCVTLSVPIRAFHKLTMRDMMEIGNPQLQITLSCGILMNQFCALHRRFGKLDAIDSSDSFGVRIQKEVPTFKEDLSGWIGTSDILYSCMVPTWLLLLDGCKISLAIVVNPMTTFLIEELGPFLNLFEASVLDHKKVRLSTKYPLATSFLDSPAVLTSAGKPDNTKAEVPGPPKEDTSNSKLAPEPSEVRSEFQLLMLGDKILVKLLEDRAAISITKIGSSTVRIHLGPHSKLVAFPFPVGEAIKLSVARKSKYIEINASIYDGHGTPVYYHFPVGIADKSLRSIVSWHMHRINLDKSPAVLIDLTKHGKINYEWINTVATFAFSKQERANINSSSTKYVGDLMSEIKETIHMIIIRHLGIQGFKNSTFLLSCVGVGGYMVIYVKDIRVDLTGQSITADCALIPLEYSILPQLAPHLVHFSKAPIMNSPEELKAWLQIAPSLVERCRTWKHKPNCEYLRSERVPSSAPDLEIGEPLICSCGKGIFPKAFYDDVDPTIKFLLPYATRAALGPLFPPPYSKELQSLQELIPKISSLDLSKIPHPRQGKRGCALCGKEESGDLKLMRCSACRKVEYCSKECQKKDWKAHKKTH</sequence>
<organism evidence="7 8">
    <name type="scientific">Arthrobotrys flagrans</name>
    <name type="common">Nematode-trapping fungus</name>
    <name type="synonym">Trichothecium flagrans</name>
    <dbReference type="NCBI Taxonomy" id="97331"/>
    <lineage>
        <taxon>Eukaryota</taxon>
        <taxon>Fungi</taxon>
        <taxon>Dikarya</taxon>
        <taxon>Ascomycota</taxon>
        <taxon>Pezizomycotina</taxon>
        <taxon>Orbiliomycetes</taxon>
        <taxon>Orbiliales</taxon>
        <taxon>Orbiliaceae</taxon>
        <taxon>Arthrobotrys</taxon>
    </lineage>
</organism>